<gene>
    <name evidence="1" type="ORF">CTOB1V02_LOCUS6376</name>
</gene>
<sequence length="389" mass="44172">MFTTWVLMRALTSPFSNVLIVPEKPSDINKRWFQTGLDEASPTFPNGDCQQEQGNWRVTSLTTAFQSSLSKGSNFLGELIPIRVTWDQGGLEQTGEFLVKIPPRNEPFRTWSAVARSHEKEYTFYKKILPELQFLILSRCPGRIALNVPTLTFGRMYSPEKVVLVFEDLRCSGFKMANKFTGLTVDETEQALITLAAYHGTCLAWIQTLRQKGISLGELHPILTHFFHDTMMKIRPDSLTNQLEFLIPAVKRHEGMEVIRHGDCWTNNLLFKYDATGTRMAFLPTDSLNDLHGFTQSLASLSLRKSRRSSVHLKEDYTKALLKGLTIACIALPTTLSYKDYSDSSHSKTYNQEKTREHFKSVAETAGDTVHTRLFNIAEEMDEAGIFDL</sequence>
<name>A0A7R8WBC2_9CRUS</name>
<dbReference type="InterPro" id="IPR011009">
    <property type="entry name" value="Kinase-like_dom_sf"/>
</dbReference>
<dbReference type="InterPro" id="IPR015897">
    <property type="entry name" value="CHK_kinase-like"/>
</dbReference>
<dbReference type="SUPFAM" id="SSF56112">
    <property type="entry name" value="Protein kinase-like (PK-like)"/>
    <property type="match status" value="1"/>
</dbReference>
<dbReference type="EMBL" id="OB661559">
    <property type="protein sequence ID" value="CAD7228494.1"/>
    <property type="molecule type" value="Genomic_DNA"/>
</dbReference>
<dbReference type="AlphaFoldDB" id="A0A7R8WBC2"/>
<dbReference type="OrthoDB" id="6342691at2759"/>
<evidence type="ECO:0000313" key="1">
    <source>
        <dbReference type="EMBL" id="CAD7228494.1"/>
    </source>
</evidence>
<proteinExistence type="predicted"/>
<protein>
    <submittedName>
        <fullName evidence="1">Uncharacterized protein</fullName>
    </submittedName>
</protein>
<dbReference type="Pfam" id="PF02958">
    <property type="entry name" value="EcKL"/>
    <property type="match status" value="2"/>
</dbReference>
<accession>A0A7R8WBC2</accession>
<dbReference type="PANTHER" id="PTHR11012:SF30">
    <property type="entry name" value="PROTEIN KINASE-LIKE DOMAIN-CONTAINING"/>
    <property type="match status" value="1"/>
</dbReference>
<dbReference type="InterPro" id="IPR004119">
    <property type="entry name" value="EcKL"/>
</dbReference>
<dbReference type="SMART" id="SM00587">
    <property type="entry name" value="CHK"/>
    <property type="match status" value="1"/>
</dbReference>
<organism evidence="1">
    <name type="scientific">Cyprideis torosa</name>
    <dbReference type="NCBI Taxonomy" id="163714"/>
    <lineage>
        <taxon>Eukaryota</taxon>
        <taxon>Metazoa</taxon>
        <taxon>Ecdysozoa</taxon>
        <taxon>Arthropoda</taxon>
        <taxon>Crustacea</taxon>
        <taxon>Oligostraca</taxon>
        <taxon>Ostracoda</taxon>
        <taxon>Podocopa</taxon>
        <taxon>Podocopida</taxon>
        <taxon>Cytherocopina</taxon>
        <taxon>Cytheroidea</taxon>
        <taxon>Cytherideidae</taxon>
        <taxon>Cyprideis</taxon>
    </lineage>
</organism>
<reference evidence="1" key="1">
    <citation type="submission" date="2020-11" db="EMBL/GenBank/DDBJ databases">
        <authorList>
            <person name="Tran Van P."/>
        </authorList>
    </citation>
    <scope>NUCLEOTIDE SEQUENCE</scope>
</reference>
<dbReference type="PANTHER" id="PTHR11012">
    <property type="entry name" value="PROTEIN KINASE-LIKE DOMAIN-CONTAINING"/>
    <property type="match status" value="1"/>
</dbReference>